<dbReference type="Pfam" id="PF00172">
    <property type="entry name" value="Zn_clus"/>
    <property type="match status" value="1"/>
</dbReference>
<dbReference type="InterPro" id="IPR001138">
    <property type="entry name" value="Zn2Cys6_DnaBD"/>
</dbReference>
<dbReference type="InterPro" id="IPR036864">
    <property type="entry name" value="Zn2-C6_fun-type_DNA-bd_sf"/>
</dbReference>
<dbReference type="GO" id="GO:0008270">
    <property type="term" value="F:zinc ion binding"/>
    <property type="evidence" value="ECO:0007669"/>
    <property type="project" value="InterPro"/>
</dbReference>
<dbReference type="CDD" id="cd00067">
    <property type="entry name" value="GAL4"/>
    <property type="match status" value="1"/>
</dbReference>
<feature type="region of interest" description="Disordered" evidence="1">
    <location>
        <begin position="512"/>
        <end position="584"/>
    </location>
</feature>
<dbReference type="Proteomes" id="UP000070544">
    <property type="component" value="Unassembled WGS sequence"/>
</dbReference>
<accession>A0A139AF93</accession>
<dbReference type="Gene3D" id="4.10.240.10">
    <property type="entry name" value="Zn(2)-C6 fungal-type DNA-binding domain"/>
    <property type="match status" value="1"/>
</dbReference>
<dbReference type="SUPFAM" id="SSF57701">
    <property type="entry name" value="Zn2/Cys6 DNA-binding domain"/>
    <property type="match status" value="1"/>
</dbReference>
<proteinExistence type="predicted"/>
<protein>
    <recommendedName>
        <fullName evidence="2">Zn(2)-C6 fungal-type domain-containing protein</fullName>
    </recommendedName>
</protein>
<dbReference type="AlphaFoldDB" id="A0A139AF93"/>
<dbReference type="GO" id="GO:0000981">
    <property type="term" value="F:DNA-binding transcription factor activity, RNA polymerase II-specific"/>
    <property type="evidence" value="ECO:0007669"/>
    <property type="project" value="InterPro"/>
</dbReference>
<dbReference type="OrthoDB" id="2123952at2759"/>
<feature type="compositionally biased region" description="Basic residues" evidence="1">
    <location>
        <begin position="132"/>
        <end position="142"/>
    </location>
</feature>
<organism evidence="3 4">
    <name type="scientific">Gonapodya prolifera (strain JEL478)</name>
    <name type="common">Monoblepharis prolifera</name>
    <dbReference type="NCBI Taxonomy" id="1344416"/>
    <lineage>
        <taxon>Eukaryota</taxon>
        <taxon>Fungi</taxon>
        <taxon>Fungi incertae sedis</taxon>
        <taxon>Chytridiomycota</taxon>
        <taxon>Chytridiomycota incertae sedis</taxon>
        <taxon>Monoblepharidomycetes</taxon>
        <taxon>Monoblepharidales</taxon>
        <taxon>Gonapodyaceae</taxon>
        <taxon>Gonapodya</taxon>
    </lineage>
</organism>
<evidence type="ECO:0000313" key="4">
    <source>
        <dbReference type="Proteomes" id="UP000070544"/>
    </source>
</evidence>
<keyword evidence="4" id="KW-1185">Reference proteome</keyword>
<feature type="domain" description="Zn(2)-C6 fungal-type" evidence="2">
    <location>
        <begin position="101"/>
        <end position="131"/>
    </location>
</feature>
<name>A0A139AF93_GONPJ</name>
<sequence length="629" mass="66454">MESVSKHRKRVSKVRTLGAYLIIVPLNLKLPDSKITRHPGTPPHTQPVLDSRRAIHVSADTPIGVVMVGWSHSSVWSPPTIRTHCIQLPPSPSPPHRTGSRRKLKCDGLSPACGHCQNADIPCTYDRVLRKRGPPKGSHRALKGASGEGSADDEVQVHVPVSQSSSRSRRNTRMSDSGAGAGGMARDPGGRAYVEAAAAPGYGYGYGYGFVPAPTDFGVAGWADMPVQDMGPYDGGAGAGAGAVPDQMSLYAYAYAGGPSPHTQYTAFDQHPQPPRSQSFTEIPYIDDRGRYITIQRSASHPSQFPSQHTVAQGWPNLVESPRAGAAPALPQQQQQQYQQAVQYVQVASVPSPVTRTHFQATVAPSPVPVTGAYFQSTMGMAMATAPSQQAQGQQFAYSVVPPQQQQQPMHSPSYATFSGYTSATALAYTAAPSPALALPQQYSLLVSPSTHTSHSHTHSYPPTTLIDPRGSPSMPFTPISASPSSQGTPQLHVLEHHGGMAGMGGMLADGAGAVPHGMSHAPASPFVPPPQPQSTYTTRGWPSASHHAHPQPQPQYESLPLGAGAGAGGDTFPNSLSFHHPQQHTVPAPAIATLQGPGHTARQFLVVNVPDSQSSTYPSPPHLSPHVP</sequence>
<evidence type="ECO:0000313" key="3">
    <source>
        <dbReference type="EMBL" id="KXS15492.1"/>
    </source>
</evidence>
<dbReference type="EMBL" id="KQ965762">
    <property type="protein sequence ID" value="KXS15492.1"/>
    <property type="molecule type" value="Genomic_DNA"/>
</dbReference>
<feature type="region of interest" description="Disordered" evidence="1">
    <location>
        <begin position="132"/>
        <end position="188"/>
    </location>
</feature>
<gene>
    <name evidence="3" type="ORF">M427DRAFT_32432</name>
</gene>
<reference evidence="3 4" key="1">
    <citation type="journal article" date="2015" name="Genome Biol. Evol.">
        <title>Phylogenomic analyses indicate that early fungi evolved digesting cell walls of algal ancestors of land plants.</title>
        <authorList>
            <person name="Chang Y."/>
            <person name="Wang S."/>
            <person name="Sekimoto S."/>
            <person name="Aerts A.L."/>
            <person name="Choi C."/>
            <person name="Clum A."/>
            <person name="LaButti K.M."/>
            <person name="Lindquist E.A."/>
            <person name="Yee Ngan C."/>
            <person name="Ohm R.A."/>
            <person name="Salamov A.A."/>
            <person name="Grigoriev I.V."/>
            <person name="Spatafora J.W."/>
            <person name="Berbee M.L."/>
        </authorList>
    </citation>
    <scope>NUCLEOTIDE SEQUENCE [LARGE SCALE GENOMIC DNA]</scope>
    <source>
        <strain evidence="3 4">JEL478</strain>
    </source>
</reference>
<evidence type="ECO:0000256" key="1">
    <source>
        <dbReference type="SAM" id="MobiDB-lite"/>
    </source>
</evidence>
<feature type="compositionally biased region" description="Low complexity" evidence="1">
    <location>
        <begin position="174"/>
        <end position="188"/>
    </location>
</feature>
<evidence type="ECO:0000259" key="2">
    <source>
        <dbReference type="Pfam" id="PF00172"/>
    </source>
</evidence>